<evidence type="ECO:0000313" key="4">
    <source>
        <dbReference type="Proteomes" id="UP000001449"/>
    </source>
</evidence>
<keyword evidence="4" id="KW-1185">Reference proteome</keyword>
<dbReference type="InParanoid" id="B8CBR1"/>
<keyword evidence="1" id="KW-0853">WD repeat</keyword>
<dbReference type="GeneID" id="7447870"/>
<dbReference type="AlphaFoldDB" id="B8CBR1"/>
<dbReference type="Proteomes" id="UP000001449">
    <property type="component" value="Chromosome 13"/>
</dbReference>
<dbReference type="GO" id="GO:0005643">
    <property type="term" value="C:nuclear pore"/>
    <property type="evidence" value="ECO:0000318"/>
    <property type="project" value="GO_Central"/>
</dbReference>
<dbReference type="InterPro" id="IPR015943">
    <property type="entry name" value="WD40/YVTN_repeat-like_dom_sf"/>
</dbReference>
<dbReference type="PANTHER" id="PTHR10971">
    <property type="entry name" value="MRNA EXPORT FACTOR AND BUB3"/>
    <property type="match status" value="1"/>
</dbReference>
<evidence type="ECO:0000256" key="1">
    <source>
        <dbReference type="ARBA" id="ARBA00022574"/>
    </source>
</evidence>
<dbReference type="PaxDb" id="35128-Thaps9581"/>
<dbReference type="Gene3D" id="2.130.10.10">
    <property type="entry name" value="YVTN repeat-like/Quinoprotein amine dehydrogenase"/>
    <property type="match status" value="2"/>
</dbReference>
<dbReference type="RefSeq" id="XP_002293438.1">
    <property type="nucleotide sequence ID" value="XM_002293402.1"/>
</dbReference>
<dbReference type="GO" id="GO:0000972">
    <property type="term" value="P:transcription-dependent tethering of RNA polymerase II gene DNA at nuclear periphery"/>
    <property type="evidence" value="ECO:0000318"/>
    <property type="project" value="GO_Central"/>
</dbReference>
<dbReference type="GO" id="GO:0003723">
    <property type="term" value="F:RNA binding"/>
    <property type="evidence" value="ECO:0000318"/>
    <property type="project" value="GO_Central"/>
</dbReference>
<reference evidence="3 4" key="2">
    <citation type="journal article" date="2008" name="Nature">
        <title>The Phaeodactylum genome reveals the evolutionary history of diatom genomes.</title>
        <authorList>
            <person name="Bowler C."/>
            <person name="Allen A.E."/>
            <person name="Badger J.H."/>
            <person name="Grimwood J."/>
            <person name="Jabbari K."/>
            <person name="Kuo A."/>
            <person name="Maheswari U."/>
            <person name="Martens C."/>
            <person name="Maumus F."/>
            <person name="Otillar R.P."/>
            <person name="Rayko E."/>
            <person name="Salamov A."/>
            <person name="Vandepoele K."/>
            <person name="Beszteri B."/>
            <person name="Gruber A."/>
            <person name="Heijde M."/>
            <person name="Katinka M."/>
            <person name="Mock T."/>
            <person name="Valentin K."/>
            <person name="Verret F."/>
            <person name="Berges J.A."/>
            <person name="Brownlee C."/>
            <person name="Cadoret J.P."/>
            <person name="Chiovitti A."/>
            <person name="Choi C.J."/>
            <person name="Coesel S."/>
            <person name="De Martino A."/>
            <person name="Detter J.C."/>
            <person name="Durkin C."/>
            <person name="Falciatore A."/>
            <person name="Fournet J."/>
            <person name="Haruta M."/>
            <person name="Huysman M.J."/>
            <person name="Jenkins B.D."/>
            <person name="Jiroutova K."/>
            <person name="Jorgensen R.E."/>
            <person name="Joubert Y."/>
            <person name="Kaplan A."/>
            <person name="Kroger N."/>
            <person name="Kroth P.G."/>
            <person name="La Roche J."/>
            <person name="Lindquist E."/>
            <person name="Lommer M."/>
            <person name="Martin-Jezequel V."/>
            <person name="Lopez P.J."/>
            <person name="Lucas S."/>
            <person name="Mangogna M."/>
            <person name="McGinnis K."/>
            <person name="Medlin L.K."/>
            <person name="Montsant A."/>
            <person name="Oudot-Le Secq M.P."/>
            <person name="Napoli C."/>
            <person name="Obornik M."/>
            <person name="Parker M.S."/>
            <person name="Petit J.L."/>
            <person name="Porcel B.M."/>
            <person name="Poulsen N."/>
            <person name="Robison M."/>
            <person name="Rychlewski L."/>
            <person name="Rynearson T.A."/>
            <person name="Schmutz J."/>
            <person name="Shapiro H."/>
            <person name="Siaut M."/>
            <person name="Stanley M."/>
            <person name="Sussman M.R."/>
            <person name="Taylor A.R."/>
            <person name="Vardi A."/>
            <person name="von Dassow P."/>
            <person name="Vyverman W."/>
            <person name="Willis A."/>
            <person name="Wyrwicz L.S."/>
            <person name="Rokhsar D.S."/>
            <person name="Weissenbach J."/>
            <person name="Armbrust E.V."/>
            <person name="Green B.R."/>
            <person name="Van de Peer Y."/>
            <person name="Grigoriev I.V."/>
        </authorList>
    </citation>
    <scope>NUCLEOTIDE SEQUENCE [LARGE SCALE GENOMIC DNA]</scope>
    <source>
        <strain evidence="3 4">CCMP1335</strain>
    </source>
</reference>
<evidence type="ECO:0000313" key="3">
    <source>
        <dbReference type="EMBL" id="EED89174.1"/>
    </source>
</evidence>
<dbReference type="HOGENOM" id="CLU_743147_0_0_1"/>
<reference evidence="3 4" key="1">
    <citation type="journal article" date="2004" name="Science">
        <title>The genome of the diatom Thalassiosira pseudonana: ecology, evolution, and metabolism.</title>
        <authorList>
            <person name="Armbrust E.V."/>
            <person name="Berges J.A."/>
            <person name="Bowler C."/>
            <person name="Green B.R."/>
            <person name="Martinez D."/>
            <person name="Putnam N.H."/>
            <person name="Zhou S."/>
            <person name="Allen A.E."/>
            <person name="Apt K.E."/>
            <person name="Bechner M."/>
            <person name="Brzezinski M.A."/>
            <person name="Chaal B.K."/>
            <person name="Chiovitti A."/>
            <person name="Davis A.K."/>
            <person name="Demarest M.S."/>
            <person name="Detter J.C."/>
            <person name="Glavina T."/>
            <person name="Goodstein D."/>
            <person name="Hadi M.Z."/>
            <person name="Hellsten U."/>
            <person name="Hildebrand M."/>
            <person name="Jenkins B.D."/>
            <person name="Jurka J."/>
            <person name="Kapitonov V.V."/>
            <person name="Kroger N."/>
            <person name="Lau W.W."/>
            <person name="Lane T.W."/>
            <person name="Larimer F.W."/>
            <person name="Lippmeier J.C."/>
            <person name="Lucas S."/>
            <person name="Medina M."/>
            <person name="Montsant A."/>
            <person name="Obornik M."/>
            <person name="Parker M.S."/>
            <person name="Palenik B."/>
            <person name="Pazour G.J."/>
            <person name="Richardson P.M."/>
            <person name="Rynearson T.A."/>
            <person name="Saito M.A."/>
            <person name="Schwartz D.C."/>
            <person name="Thamatrakoln K."/>
            <person name="Valentin K."/>
            <person name="Vardi A."/>
            <person name="Wilkerson F.P."/>
            <person name="Rokhsar D.S."/>
        </authorList>
    </citation>
    <scope>NUCLEOTIDE SEQUENCE [LARGE SCALE GENOMIC DNA]</scope>
    <source>
        <strain evidence="3 4">CCMP1335</strain>
    </source>
</reference>
<dbReference type="KEGG" id="tps:THAPSDRAFT_9581"/>
<organism evidence="3 4">
    <name type="scientific">Thalassiosira pseudonana</name>
    <name type="common">Marine diatom</name>
    <name type="synonym">Cyclotella nana</name>
    <dbReference type="NCBI Taxonomy" id="35128"/>
    <lineage>
        <taxon>Eukaryota</taxon>
        <taxon>Sar</taxon>
        <taxon>Stramenopiles</taxon>
        <taxon>Ochrophyta</taxon>
        <taxon>Bacillariophyta</taxon>
        <taxon>Coscinodiscophyceae</taxon>
        <taxon>Thalassiosirophycidae</taxon>
        <taxon>Thalassiosirales</taxon>
        <taxon>Thalassiosiraceae</taxon>
        <taxon>Thalassiosira</taxon>
    </lineage>
</organism>
<dbReference type="InterPro" id="IPR036322">
    <property type="entry name" value="WD40_repeat_dom_sf"/>
</dbReference>
<feature type="non-terminal residue" evidence="3">
    <location>
        <position position="373"/>
    </location>
</feature>
<dbReference type="GO" id="GO:0006405">
    <property type="term" value="P:RNA export from nucleus"/>
    <property type="evidence" value="ECO:0000318"/>
    <property type="project" value="GO_Central"/>
</dbReference>
<dbReference type="GO" id="GO:0043130">
    <property type="term" value="F:ubiquitin binding"/>
    <property type="evidence" value="ECO:0000318"/>
    <property type="project" value="GO_Central"/>
</dbReference>
<evidence type="ECO:0000256" key="2">
    <source>
        <dbReference type="ARBA" id="ARBA00022737"/>
    </source>
</evidence>
<protein>
    <submittedName>
        <fullName evidence="3">Uncharacterized protein</fullName>
    </submittedName>
</protein>
<keyword evidence="2" id="KW-0677">Repeat</keyword>
<gene>
    <name evidence="3" type="ORF">THAPSDRAFT_9581</name>
</gene>
<dbReference type="EMBL" id="CM000648">
    <property type="protein sequence ID" value="EED89174.1"/>
    <property type="molecule type" value="Genomic_DNA"/>
</dbReference>
<sequence>MCSAFHASSALVSRPSSEFHHNKASRHRLFQFYVGTKRGRVRHISIPSSWDSSVTNEDIVVVSDVMDEHYTPAPVDGKIQLKPYPVYAIQCIPKHQATRGLFSHDLLTAGGDRYITIWEASRTEEDETNVHPKQQLGPHTGWVKDLASYECASSNNSSDESYMLFSIGCNCIEAWTCVNNEYNHTCKLQIGSSVEMGSTLSSDLLCLSTYTNQQYESYLIAGGVDGRLHRWKLPSSIEQANRERSFVNAGATAAHDGRVNGVVICKALNMVASIGNDGCINCRQIRDLQFEEWEVSSLDLNVEEDLEDLTDVTSSSIKANALCIVLEEANRAVIAIGTSCGTVCFVNIIKEYDYLKTTLLGGITIPIQTKNGD</sequence>
<dbReference type="SUPFAM" id="SSF50978">
    <property type="entry name" value="WD40 repeat-like"/>
    <property type="match status" value="1"/>
</dbReference>
<accession>B8CBR1</accession>
<name>B8CBR1_THAPS</name>
<proteinExistence type="predicted"/>